<organism evidence="2 3">
    <name type="scientific">Eumeta variegata</name>
    <name type="common">Bagworm moth</name>
    <name type="synonym">Eumeta japonica</name>
    <dbReference type="NCBI Taxonomy" id="151549"/>
    <lineage>
        <taxon>Eukaryota</taxon>
        <taxon>Metazoa</taxon>
        <taxon>Ecdysozoa</taxon>
        <taxon>Arthropoda</taxon>
        <taxon>Hexapoda</taxon>
        <taxon>Insecta</taxon>
        <taxon>Pterygota</taxon>
        <taxon>Neoptera</taxon>
        <taxon>Endopterygota</taxon>
        <taxon>Lepidoptera</taxon>
        <taxon>Glossata</taxon>
        <taxon>Ditrysia</taxon>
        <taxon>Tineoidea</taxon>
        <taxon>Psychidae</taxon>
        <taxon>Oiketicinae</taxon>
        <taxon>Eumeta</taxon>
    </lineage>
</organism>
<protein>
    <submittedName>
        <fullName evidence="2">Uncharacterized protein</fullName>
    </submittedName>
</protein>
<dbReference type="AlphaFoldDB" id="A0A4C1XM54"/>
<comment type="caution">
    <text evidence="2">The sequence shown here is derived from an EMBL/GenBank/DDBJ whole genome shotgun (WGS) entry which is preliminary data.</text>
</comment>
<name>A0A4C1XM54_EUMVA</name>
<sequence>MEFLEPTSRKSYHVKRVRQQQQYYYPRPRRRGTRGRGRARRNNRVLIGVRVAPRVPAGALSDVNKLFAVERYGSLAQTRYALFEISEIAAPLIKSDR</sequence>
<dbReference type="Proteomes" id="UP000299102">
    <property type="component" value="Unassembled WGS sequence"/>
</dbReference>
<feature type="region of interest" description="Disordered" evidence="1">
    <location>
        <begin position="1"/>
        <end position="40"/>
    </location>
</feature>
<keyword evidence="3" id="KW-1185">Reference proteome</keyword>
<dbReference type="EMBL" id="BGZK01000867">
    <property type="protein sequence ID" value="GBP63357.1"/>
    <property type="molecule type" value="Genomic_DNA"/>
</dbReference>
<evidence type="ECO:0000313" key="3">
    <source>
        <dbReference type="Proteomes" id="UP000299102"/>
    </source>
</evidence>
<evidence type="ECO:0000256" key="1">
    <source>
        <dbReference type="SAM" id="MobiDB-lite"/>
    </source>
</evidence>
<feature type="compositionally biased region" description="Basic residues" evidence="1">
    <location>
        <begin position="27"/>
        <end position="40"/>
    </location>
</feature>
<evidence type="ECO:0000313" key="2">
    <source>
        <dbReference type="EMBL" id="GBP63357.1"/>
    </source>
</evidence>
<gene>
    <name evidence="2" type="ORF">EVAR_41945_1</name>
</gene>
<proteinExistence type="predicted"/>
<accession>A0A4C1XM54</accession>
<reference evidence="2 3" key="1">
    <citation type="journal article" date="2019" name="Commun. Biol.">
        <title>The bagworm genome reveals a unique fibroin gene that provides high tensile strength.</title>
        <authorList>
            <person name="Kono N."/>
            <person name="Nakamura H."/>
            <person name="Ohtoshi R."/>
            <person name="Tomita M."/>
            <person name="Numata K."/>
            <person name="Arakawa K."/>
        </authorList>
    </citation>
    <scope>NUCLEOTIDE SEQUENCE [LARGE SCALE GENOMIC DNA]</scope>
</reference>